<proteinExistence type="predicted"/>
<protein>
    <recommendedName>
        <fullName evidence="1">Tyrosine specific protein phosphatases domain-containing protein</fullName>
    </recommendedName>
</protein>
<organism evidence="2 3">
    <name type="scientific">Candidatus Cryptobacteroides excrementipullorum</name>
    <dbReference type="NCBI Taxonomy" id="2840761"/>
    <lineage>
        <taxon>Bacteria</taxon>
        <taxon>Pseudomonadati</taxon>
        <taxon>Bacteroidota</taxon>
        <taxon>Bacteroidia</taxon>
        <taxon>Bacteroidales</taxon>
        <taxon>Candidatus Cryptobacteroides</taxon>
    </lineage>
</organism>
<evidence type="ECO:0000259" key="1">
    <source>
        <dbReference type="PROSITE" id="PS50056"/>
    </source>
</evidence>
<dbReference type="PROSITE" id="PS00383">
    <property type="entry name" value="TYR_PHOSPHATASE_1"/>
    <property type="match status" value="1"/>
</dbReference>
<feature type="domain" description="Tyrosine specific protein phosphatases" evidence="1">
    <location>
        <begin position="107"/>
        <end position="136"/>
    </location>
</feature>
<reference evidence="2" key="2">
    <citation type="journal article" date="2021" name="PeerJ">
        <title>Extensive microbial diversity within the chicken gut microbiome revealed by metagenomics and culture.</title>
        <authorList>
            <person name="Gilroy R."/>
            <person name="Ravi A."/>
            <person name="Getino M."/>
            <person name="Pursley I."/>
            <person name="Horton D.L."/>
            <person name="Alikhan N.F."/>
            <person name="Baker D."/>
            <person name="Gharbi K."/>
            <person name="Hall N."/>
            <person name="Watson M."/>
            <person name="Adriaenssens E.M."/>
            <person name="Foster-Nyarko E."/>
            <person name="Jarju S."/>
            <person name="Secka A."/>
            <person name="Antonio M."/>
            <person name="Oren A."/>
            <person name="Chaudhuri R.R."/>
            <person name="La Ragione R."/>
            <person name="Hildebrand F."/>
            <person name="Pallen M.J."/>
        </authorList>
    </citation>
    <scope>NUCLEOTIDE SEQUENCE</scope>
    <source>
        <strain evidence="2">2478</strain>
    </source>
</reference>
<accession>A0A9D9IRC5</accession>
<reference evidence="2" key="1">
    <citation type="submission" date="2020-10" db="EMBL/GenBank/DDBJ databases">
        <authorList>
            <person name="Gilroy R."/>
        </authorList>
    </citation>
    <scope>NUCLEOTIDE SEQUENCE</scope>
    <source>
        <strain evidence="2">2478</strain>
    </source>
</reference>
<dbReference type="AlphaFoldDB" id="A0A9D9IRC5"/>
<name>A0A9D9IRC5_9BACT</name>
<comment type="caution">
    <text evidence="2">The sequence shown here is derived from an EMBL/GenBank/DDBJ whole genome shotgun (WGS) entry which is preliminary data.</text>
</comment>
<dbReference type="Proteomes" id="UP000823771">
    <property type="component" value="Unassembled WGS sequence"/>
</dbReference>
<dbReference type="InterPro" id="IPR016130">
    <property type="entry name" value="Tyr_Pase_AS"/>
</dbReference>
<evidence type="ECO:0000313" key="3">
    <source>
        <dbReference type="Proteomes" id="UP000823771"/>
    </source>
</evidence>
<evidence type="ECO:0000313" key="2">
    <source>
        <dbReference type="EMBL" id="MBO8477337.1"/>
    </source>
</evidence>
<dbReference type="InterPro" id="IPR029021">
    <property type="entry name" value="Prot-tyrosine_phosphatase-like"/>
</dbReference>
<gene>
    <name evidence="2" type="ORF">IAB80_00295</name>
</gene>
<dbReference type="SUPFAM" id="SSF52799">
    <property type="entry name" value="(Phosphotyrosine protein) phosphatases II"/>
    <property type="match status" value="1"/>
</dbReference>
<sequence length="176" mass="19948">MVEIHTLSVADFKHTMRNNDLYDSNIEQRTDIAVISIGNSFEDTDPDDIFSNGPSSRWFRYQHKNVLNLTFDDITVSEKVAGAGKTLSGESAALESEYVLFDDEMARHLVNFVEENLTARIWIVHCSAGISRSGAVSKWLKDQLELRYGIEAKNVDGRYAVPNAYVLRVLDKILYQ</sequence>
<dbReference type="EMBL" id="JADILZ010000004">
    <property type="protein sequence ID" value="MBO8477337.1"/>
    <property type="molecule type" value="Genomic_DNA"/>
</dbReference>
<dbReference type="InterPro" id="IPR000387">
    <property type="entry name" value="Tyr_Pase_dom"/>
</dbReference>
<dbReference type="PROSITE" id="PS50056">
    <property type="entry name" value="TYR_PHOSPHATASE_2"/>
    <property type="match status" value="1"/>
</dbReference>